<feature type="domain" description="Integrase catalytic" evidence="2">
    <location>
        <begin position="165"/>
        <end position="327"/>
    </location>
</feature>
<reference evidence="4" key="2">
    <citation type="submission" date="2015-04" db="EMBL/GenBank/DDBJ databases">
        <title>A butyrogenic pathway from the amino acid lysine in a human gut commensal.</title>
        <authorList>
            <person name="de Vos W.M."/>
            <person name="Bui N.T.P."/>
            <person name="Plugge C.M."/>
            <person name="Ritari J."/>
        </authorList>
    </citation>
    <scope>NUCLEOTIDE SEQUENCE [LARGE SCALE GENOMIC DNA]</scope>
    <source>
        <strain evidence="4">AF211</strain>
    </source>
</reference>
<name>A0A0S2W1H9_9FIRM</name>
<dbReference type="Pfam" id="PF13276">
    <property type="entry name" value="HTH_21"/>
    <property type="match status" value="1"/>
</dbReference>
<organism evidence="3 4">
    <name type="scientific">Intestinimonas butyriciproducens</name>
    <dbReference type="NCBI Taxonomy" id="1297617"/>
    <lineage>
        <taxon>Bacteria</taxon>
        <taxon>Bacillati</taxon>
        <taxon>Bacillota</taxon>
        <taxon>Clostridia</taxon>
        <taxon>Eubacteriales</taxon>
        <taxon>Intestinimonas</taxon>
    </lineage>
</organism>
<proteinExistence type="predicted"/>
<dbReference type="InterPro" id="IPR012337">
    <property type="entry name" value="RNaseH-like_sf"/>
</dbReference>
<accession>A0A0S2W1H9</accession>
<evidence type="ECO:0000313" key="4">
    <source>
        <dbReference type="Proteomes" id="UP000064844"/>
    </source>
</evidence>
<gene>
    <name evidence="3" type="ORF">IB211_00708c</name>
</gene>
<dbReference type="PANTHER" id="PTHR46889:SF4">
    <property type="entry name" value="TRANSPOSASE INSO FOR INSERTION SEQUENCE ELEMENT IS911B-RELATED"/>
    <property type="match status" value="1"/>
</dbReference>
<comment type="function">
    <text evidence="1">Involved in the transposition of the insertion sequence.</text>
</comment>
<dbReference type="AlphaFoldDB" id="A0A0S2W1H9"/>
<evidence type="ECO:0000313" key="3">
    <source>
        <dbReference type="EMBL" id="ALP93103.1"/>
    </source>
</evidence>
<dbReference type="Gene3D" id="3.30.420.10">
    <property type="entry name" value="Ribonuclease H-like superfamily/Ribonuclease H"/>
    <property type="match status" value="1"/>
</dbReference>
<dbReference type="KEGG" id="ibu:IB211_00708c"/>
<dbReference type="PATRIC" id="fig|1297617.4.peg.719"/>
<dbReference type="STRING" id="1297617.IB211_00708c"/>
<evidence type="ECO:0000256" key="1">
    <source>
        <dbReference type="ARBA" id="ARBA00002286"/>
    </source>
</evidence>
<sequence>MKYKLLKDLYDCFCTPPELQAQKQEIDECHQADCLVSAPLKERLHALEPFYGKYEVHTICEALDVDRGTFYNHMLRSKRGNAWFDKRRQEYCQLIRDVFDEYRQALGAEKIRTILVQRGHQVSTEYISRLMREMGLSSVRSTAKQEYLKLREPERKKNILRQQFNAQRPNQRWVSDVTCFKLGDHYFYICVIIDLFSRKVIAHKVSKKNSTQLLTATFKMAHEERHPPSGLIFHSDRGAQYTSHRFQQLLHKYNTKQSFSQPGKPHDNAVAESFFASLKKEELYRRDHPSDRAFQASVASYIEFYNTKRPHRTLKNLTPCQMEESCCATVK</sequence>
<dbReference type="PROSITE" id="PS50994">
    <property type="entry name" value="INTEGRASE"/>
    <property type="match status" value="1"/>
</dbReference>
<evidence type="ECO:0000259" key="2">
    <source>
        <dbReference type="PROSITE" id="PS50994"/>
    </source>
</evidence>
<dbReference type="RefSeq" id="WP_242857406.1">
    <property type="nucleotide sequence ID" value="NZ_CP011307.1"/>
</dbReference>
<dbReference type="GO" id="GO:0003676">
    <property type="term" value="F:nucleic acid binding"/>
    <property type="evidence" value="ECO:0007669"/>
    <property type="project" value="InterPro"/>
</dbReference>
<dbReference type="Proteomes" id="UP000064844">
    <property type="component" value="Chromosome"/>
</dbReference>
<dbReference type="InterPro" id="IPR048020">
    <property type="entry name" value="Transpos_IS3"/>
</dbReference>
<dbReference type="Pfam" id="PF13333">
    <property type="entry name" value="rve_2"/>
    <property type="match status" value="1"/>
</dbReference>
<dbReference type="InterPro" id="IPR050900">
    <property type="entry name" value="Transposase_IS3/IS150/IS904"/>
</dbReference>
<dbReference type="NCBIfam" id="NF033516">
    <property type="entry name" value="transpos_IS3"/>
    <property type="match status" value="1"/>
</dbReference>
<dbReference type="InterPro" id="IPR001584">
    <property type="entry name" value="Integrase_cat-core"/>
</dbReference>
<dbReference type="EMBL" id="CP011307">
    <property type="protein sequence ID" value="ALP93103.1"/>
    <property type="molecule type" value="Genomic_DNA"/>
</dbReference>
<reference evidence="3 4" key="1">
    <citation type="journal article" date="2015" name="Nat. Commun.">
        <title>Production of butyrate from lysine and the Amadori product fructoselysine by a human gut commensal.</title>
        <authorList>
            <person name="Bui T.P."/>
            <person name="Ritari J."/>
            <person name="Boeren S."/>
            <person name="de Waard P."/>
            <person name="Plugge C.M."/>
            <person name="de Vos W.M."/>
        </authorList>
    </citation>
    <scope>NUCLEOTIDE SEQUENCE [LARGE SCALE GENOMIC DNA]</scope>
    <source>
        <strain evidence="3 4">AF211</strain>
    </source>
</reference>
<dbReference type="GO" id="GO:0015074">
    <property type="term" value="P:DNA integration"/>
    <property type="evidence" value="ECO:0007669"/>
    <property type="project" value="InterPro"/>
</dbReference>
<dbReference type="InterPro" id="IPR036397">
    <property type="entry name" value="RNaseH_sf"/>
</dbReference>
<dbReference type="InterPro" id="IPR025948">
    <property type="entry name" value="HTH-like_dom"/>
</dbReference>
<protein>
    <submittedName>
        <fullName evidence="3">Mobile element protein</fullName>
    </submittedName>
</protein>
<keyword evidence="4" id="KW-1185">Reference proteome</keyword>
<dbReference type="Pfam" id="PF00665">
    <property type="entry name" value="rve"/>
    <property type="match status" value="1"/>
</dbReference>
<dbReference type="SUPFAM" id="SSF53098">
    <property type="entry name" value="Ribonuclease H-like"/>
    <property type="match status" value="1"/>
</dbReference>
<dbReference type="PANTHER" id="PTHR46889">
    <property type="entry name" value="TRANSPOSASE INSF FOR INSERTION SEQUENCE IS3B-RELATED"/>
    <property type="match status" value="1"/>
</dbReference>